<feature type="domain" description="NB-ARC" evidence="1">
    <location>
        <begin position="16"/>
        <end position="130"/>
    </location>
</feature>
<protein>
    <recommendedName>
        <fullName evidence="1">NB-ARC domain-containing protein</fullName>
    </recommendedName>
</protein>
<dbReference type="Pfam" id="PF00931">
    <property type="entry name" value="NB-ARC"/>
    <property type="match status" value="1"/>
</dbReference>
<gene>
    <name evidence="2" type="ORF">NIIDMKKI_75230</name>
</gene>
<dbReference type="PANTHER" id="PTHR47691">
    <property type="entry name" value="REGULATOR-RELATED"/>
    <property type="match status" value="1"/>
</dbReference>
<dbReference type="AlphaFoldDB" id="A0A7G1IN80"/>
<proteinExistence type="predicted"/>
<dbReference type="InterPro" id="IPR027417">
    <property type="entry name" value="P-loop_NTPase"/>
</dbReference>
<keyword evidence="3" id="KW-1185">Reference proteome</keyword>
<name>A0A7G1IN80_MYCKA</name>
<dbReference type="InterPro" id="IPR002182">
    <property type="entry name" value="NB-ARC"/>
</dbReference>
<evidence type="ECO:0000259" key="1">
    <source>
        <dbReference type="Pfam" id="PF00931"/>
    </source>
</evidence>
<accession>A0A7G1IN80</accession>
<evidence type="ECO:0000313" key="3">
    <source>
        <dbReference type="Proteomes" id="UP000516380"/>
    </source>
</evidence>
<dbReference type="SUPFAM" id="SSF52540">
    <property type="entry name" value="P-loop containing nucleoside triphosphate hydrolases"/>
    <property type="match status" value="1"/>
</dbReference>
<dbReference type="PANTHER" id="PTHR47691:SF3">
    <property type="entry name" value="HTH-TYPE TRANSCRIPTIONAL REGULATOR RV0890C-RELATED"/>
    <property type="match status" value="1"/>
</dbReference>
<organism evidence="2 3">
    <name type="scientific">Mycobacterium kansasii</name>
    <dbReference type="NCBI Taxonomy" id="1768"/>
    <lineage>
        <taxon>Bacteria</taxon>
        <taxon>Bacillati</taxon>
        <taxon>Actinomycetota</taxon>
        <taxon>Actinomycetes</taxon>
        <taxon>Mycobacteriales</taxon>
        <taxon>Mycobacteriaceae</taxon>
        <taxon>Mycobacterium</taxon>
    </lineage>
</organism>
<reference evidence="2 3" key="1">
    <citation type="submission" date="2020-07" db="EMBL/GenBank/DDBJ databases">
        <title>Mycobacterium kansasii (former subtype) with zoonotic potential isolated from diseased indoor pet cat, Japan.</title>
        <authorList>
            <person name="Fukano H."/>
            <person name="Terazono T."/>
            <person name="Hoshino Y."/>
        </authorList>
    </citation>
    <scope>NUCLEOTIDE SEQUENCE [LARGE SCALE GENOMIC DNA]</scope>
    <source>
        <strain evidence="2 3">Kuro-I</strain>
    </source>
</reference>
<dbReference type="PRINTS" id="PR00364">
    <property type="entry name" value="DISEASERSIST"/>
</dbReference>
<dbReference type="Gene3D" id="3.40.50.300">
    <property type="entry name" value="P-loop containing nucleotide triphosphate hydrolases"/>
    <property type="match status" value="1"/>
</dbReference>
<dbReference type="EMBL" id="AP023343">
    <property type="protein sequence ID" value="BCI92317.1"/>
    <property type="molecule type" value="Genomic_DNA"/>
</dbReference>
<sequence>MGRGAETTQLHELLSTSRLVTLSGIGGVGKTTLAAQTAAGLQLQFADGVWWVELAELRDGALLTEVIASTLGVRDQVGRELSDVLVDYLAQRQALLVFDNCEHLIDDVAKLADVLLRTCRHLKILATSREVLDIEGKRCCGSLRCPVRPSTESPLSARCRTTRLCSCLCNGHVRRCRGSNSTITTPPR</sequence>
<dbReference type="GO" id="GO:0043531">
    <property type="term" value="F:ADP binding"/>
    <property type="evidence" value="ECO:0007669"/>
    <property type="project" value="InterPro"/>
</dbReference>
<dbReference type="Proteomes" id="UP000516380">
    <property type="component" value="Chromosome"/>
</dbReference>
<evidence type="ECO:0000313" key="2">
    <source>
        <dbReference type="EMBL" id="BCI92317.1"/>
    </source>
</evidence>